<keyword evidence="1" id="KW-0175">Coiled coil</keyword>
<feature type="compositionally biased region" description="Low complexity" evidence="2">
    <location>
        <begin position="354"/>
        <end position="369"/>
    </location>
</feature>
<feature type="region of interest" description="Disordered" evidence="2">
    <location>
        <begin position="834"/>
        <end position="932"/>
    </location>
</feature>
<feature type="region of interest" description="Disordered" evidence="2">
    <location>
        <begin position="1532"/>
        <end position="1616"/>
    </location>
</feature>
<feature type="region of interest" description="Disordered" evidence="2">
    <location>
        <begin position="1055"/>
        <end position="1104"/>
    </location>
</feature>
<feature type="region of interest" description="Disordered" evidence="2">
    <location>
        <begin position="321"/>
        <end position="369"/>
    </location>
</feature>
<feature type="compositionally biased region" description="Low complexity" evidence="2">
    <location>
        <begin position="868"/>
        <end position="922"/>
    </location>
</feature>
<feature type="region of interest" description="Disordered" evidence="2">
    <location>
        <begin position="741"/>
        <end position="798"/>
    </location>
</feature>
<feature type="region of interest" description="Disordered" evidence="2">
    <location>
        <begin position="1302"/>
        <end position="1362"/>
    </location>
</feature>
<feature type="compositionally biased region" description="Low complexity" evidence="2">
    <location>
        <begin position="1135"/>
        <end position="1148"/>
    </location>
</feature>
<reference evidence="3" key="1">
    <citation type="journal article" date="2020" name="bioRxiv">
        <title>Comparative genomics of Chlamydomonas.</title>
        <authorList>
            <person name="Craig R.J."/>
            <person name="Hasan A.R."/>
            <person name="Ness R.W."/>
            <person name="Keightley P.D."/>
        </authorList>
    </citation>
    <scope>NUCLEOTIDE SEQUENCE</scope>
    <source>
        <strain evidence="3">SAG 7.73</strain>
    </source>
</reference>
<comment type="caution">
    <text evidence="3">The sequence shown here is derived from an EMBL/GenBank/DDBJ whole genome shotgun (WGS) entry which is preliminary data.</text>
</comment>
<organism evidence="3 4">
    <name type="scientific">Chlamydomonas incerta</name>
    <dbReference type="NCBI Taxonomy" id="51695"/>
    <lineage>
        <taxon>Eukaryota</taxon>
        <taxon>Viridiplantae</taxon>
        <taxon>Chlorophyta</taxon>
        <taxon>core chlorophytes</taxon>
        <taxon>Chlorophyceae</taxon>
        <taxon>CS clade</taxon>
        <taxon>Chlamydomonadales</taxon>
        <taxon>Chlamydomonadaceae</taxon>
        <taxon>Chlamydomonas</taxon>
    </lineage>
</organism>
<sequence>MATLSIVGEVRDGEELVAAADARSVRSLTGNPDDTRVIARFNWSRSLHTWHSTAGAPPALDDVSAWVPIAGATRPTYRCTPGDVGCWIRATVVPLLRGAAGDVSGGADGSRPFLRAMTGPVLEPLPVGSYSQDSQLGWQVAQQYQQYQQLQPQLAPSSLPPQPQPVEGVVVVEGQYTAVAEGGNRLMVHLSPRQVLRTSSAAGSPHAAFAEAQAQARAGQPGAYTMPPSPPPQGPQAYTGAHASGSTYLTSGYDIQQHSVPVVPQASLHSTWSHTVGPMPSPPRHLYASQSMQSPHGHARSGLDVSLSAAAAASAAAAGGAASAGTRRLHRSATSPEQSRQPQFQPQAAPGRGPEAAALPAESPAYQPQPPLLQQQYQQQPAMHEPQLAVPQAQVQTFQPHHLHPSASMPARPPLQQPTDASATLPEADRARVLHRFATSPDRLRAPGAWSQEPALPPQPSAEMAQLAYDAAATQPFVSVPVPRDQPQEPQEQQLQSRQSVSFGTAAAARQLHRFNTSPDRIRQGSQANAWMAQEPQPPATGAAAQQQPLQPLHMEAFLAPQAPAPAPEQQPEQPASSFPQPAAAYQHHAQQQEQLQQQQRQLHAFASMPPGRAAVQPIQPLPPAHLLTSASAAPAAGAGSSPRRMARSATSPDRGRSPGRWNQIMDPLFNPSGGEASGTVALDAARSPGSFSDFLQNTRAAAANRAAARAPGQAAAGIAGANAAVAAAAGAGAATLREGAMGTPAAPPAAAAGPSGSSHVAGGLDGIPSPLPPQRLEEAFSEHGGSATGDSGVGGGDTLREALDHLLAQHHEAVQQVVLDHALLQQHALAAHLPPPQSEPAPAPSTTAEPGHQATTLAGSSWRAPRASTASEGSSVSLSLSGAPPAPSLAQQPRPEPQQQAPTAGRDAGAGSNTNTSSCSSSGGGAAAGDAGRSTAVQAELQAEYRQQLMQHAQLEEEAQAALRAGASEEEVLQALQALRTRGASARSLGSRVPSQRSMAAPPPPPSFKPQQSGGAVDAPNELLELMAEEAELHEAMESAAAAAIIGAGAGSIAGRSAGTSGRRSSLSGPSALASAARTSTGPGAGQAPGVGPAPEESLTAVRGMNEALMAQLAESSRLQAQMQRALDASVAQLQQMQAQQQRQAAPAEREPHQRAQPPMPPLQAQQAGDAPVSPPHRLAQAASGVRQARTLPQQPSAQQAPAHPAAAAAQAPISAPPSQAAAEQLGAATGDLPIIPGLDPAAAAALRAALQQQHQRWKRKKAKLKEQAQAWQYTAWRYATAWKQSREVVQALLAAQQGSDARLPAAATDSAPPEPASHPPQDFRPLPSRSAPVRPNAPAAAGAAPAQQSAPTGPPPLSPTGLAAGIAALLRSRHNLPVPPAQGPLFPGGAPPGARAPAAAAAVAPDPIPGRAPLAVAPLTAAYTARAARRAVATSAVASGGVMAATVASAARSRSVERARPDKLRAKSPPRPAGAEGRADRVAAAPAPKHDKPEAAMQAAVATGAQADAAAAQTAAAAAGASSGAFADGAHGAGAPLPDVGRARDQTSRGRARSAGRSGREGPGPAPEVAAHWPATLRSSGDGSRPRSPSPDGRPPFKPAVAPSSPPRPHYHNHVTLSVYGDRQPPLPAQPGAHVVAAPPAPGQPPVASGQQWSGYAAPYPHQQPLLDPALADVPRPYRDPQGWWHIPDRWIDVYDPPVHALNIAASGGAQPPRPFTRTQ</sequence>
<name>A0A835WDK7_CHLIN</name>
<evidence type="ECO:0000256" key="1">
    <source>
        <dbReference type="SAM" id="Coils"/>
    </source>
</evidence>
<protein>
    <submittedName>
        <fullName evidence="3">Uncharacterized protein</fullName>
    </submittedName>
</protein>
<feature type="compositionally biased region" description="Low complexity" evidence="2">
    <location>
        <begin position="1055"/>
        <end position="1078"/>
    </location>
</feature>
<feature type="region of interest" description="Disordered" evidence="2">
    <location>
        <begin position="631"/>
        <end position="676"/>
    </location>
</feature>
<evidence type="ECO:0000313" key="3">
    <source>
        <dbReference type="EMBL" id="KAG2445480.1"/>
    </source>
</evidence>
<feature type="compositionally biased region" description="Low complexity" evidence="2">
    <location>
        <begin position="1580"/>
        <end position="1589"/>
    </location>
</feature>
<evidence type="ECO:0000313" key="4">
    <source>
        <dbReference type="Proteomes" id="UP000650467"/>
    </source>
</evidence>
<feature type="compositionally biased region" description="Low complexity" evidence="2">
    <location>
        <begin position="631"/>
        <end position="643"/>
    </location>
</feature>
<feature type="region of interest" description="Disordered" evidence="2">
    <location>
        <begin position="219"/>
        <end position="243"/>
    </location>
</feature>
<evidence type="ECO:0000256" key="2">
    <source>
        <dbReference type="SAM" id="MobiDB-lite"/>
    </source>
</evidence>
<feature type="compositionally biased region" description="Pro residues" evidence="2">
    <location>
        <begin position="834"/>
        <end position="844"/>
    </location>
</feature>
<dbReference type="Proteomes" id="UP000650467">
    <property type="component" value="Unassembled WGS sequence"/>
</dbReference>
<feature type="compositionally biased region" description="Low complexity" evidence="2">
    <location>
        <begin position="570"/>
        <end position="603"/>
    </location>
</feature>
<feature type="region of interest" description="Disordered" evidence="2">
    <location>
        <begin position="1451"/>
        <end position="1502"/>
    </location>
</feature>
<dbReference type="OrthoDB" id="550371at2759"/>
<feature type="region of interest" description="Disordered" evidence="2">
    <location>
        <begin position="986"/>
        <end position="1020"/>
    </location>
</feature>
<feature type="compositionally biased region" description="Pro residues" evidence="2">
    <location>
        <begin position="1590"/>
        <end position="1610"/>
    </location>
</feature>
<dbReference type="EMBL" id="JAEHOC010000001">
    <property type="protein sequence ID" value="KAG2445480.1"/>
    <property type="molecule type" value="Genomic_DNA"/>
</dbReference>
<gene>
    <name evidence="3" type="ORF">HXX76_000096</name>
</gene>
<feature type="region of interest" description="Disordered" evidence="2">
    <location>
        <begin position="1380"/>
        <end position="1400"/>
    </location>
</feature>
<proteinExistence type="predicted"/>
<feature type="compositionally biased region" description="Low complexity" evidence="2">
    <location>
        <begin position="1329"/>
        <end position="1353"/>
    </location>
</feature>
<feature type="compositionally biased region" description="Polar residues" evidence="2">
    <location>
        <begin position="514"/>
        <end position="529"/>
    </location>
</feature>
<keyword evidence="4" id="KW-1185">Reference proteome</keyword>
<feature type="region of interest" description="Disordered" evidence="2">
    <location>
        <begin position="1135"/>
        <end position="1221"/>
    </location>
</feature>
<feature type="compositionally biased region" description="Low complexity" evidence="2">
    <location>
        <begin position="741"/>
        <end position="763"/>
    </location>
</feature>
<feature type="region of interest" description="Disordered" evidence="2">
    <location>
        <begin position="564"/>
        <end position="603"/>
    </location>
</feature>
<feature type="compositionally biased region" description="Basic and acidic residues" evidence="2">
    <location>
        <begin position="1456"/>
        <end position="1467"/>
    </location>
</feature>
<feature type="compositionally biased region" description="Low complexity" evidence="2">
    <location>
        <begin position="1385"/>
        <end position="1400"/>
    </location>
</feature>
<feature type="compositionally biased region" description="Low complexity" evidence="2">
    <location>
        <begin position="480"/>
        <end position="502"/>
    </location>
</feature>
<feature type="compositionally biased region" description="Polar residues" evidence="2">
    <location>
        <begin position="332"/>
        <end position="346"/>
    </location>
</feature>
<feature type="region of interest" description="Disordered" evidence="2">
    <location>
        <begin position="273"/>
        <end position="301"/>
    </location>
</feature>
<feature type="compositionally biased region" description="Low complexity" evidence="2">
    <location>
        <begin position="1194"/>
        <end position="1221"/>
    </location>
</feature>
<feature type="region of interest" description="Disordered" evidence="2">
    <location>
        <begin position="403"/>
        <end position="423"/>
    </location>
</feature>
<dbReference type="Gene3D" id="2.60.40.2700">
    <property type="match status" value="1"/>
</dbReference>
<feature type="region of interest" description="Disordered" evidence="2">
    <location>
        <begin position="480"/>
        <end position="547"/>
    </location>
</feature>
<feature type="coiled-coil region" evidence="1">
    <location>
        <begin position="939"/>
        <end position="966"/>
    </location>
</feature>
<accession>A0A835WDK7</accession>